<keyword evidence="4" id="KW-1185">Reference proteome</keyword>
<dbReference type="EMBL" id="JBHULT010000003">
    <property type="protein sequence ID" value="MFD2516348.1"/>
    <property type="molecule type" value="Genomic_DNA"/>
</dbReference>
<dbReference type="Pfam" id="PF26438">
    <property type="entry name" value="DUF8108_N"/>
    <property type="match status" value="1"/>
</dbReference>
<name>A0ABW5ITS0_9FLAO</name>
<keyword evidence="1" id="KW-1133">Transmembrane helix</keyword>
<accession>A0ABW5ITS0</accession>
<evidence type="ECO:0000313" key="3">
    <source>
        <dbReference type="EMBL" id="MFD2516348.1"/>
    </source>
</evidence>
<organism evidence="3 4">
    <name type="scientific">Salinimicrobium flavum</name>
    <dbReference type="NCBI Taxonomy" id="1737065"/>
    <lineage>
        <taxon>Bacteria</taxon>
        <taxon>Pseudomonadati</taxon>
        <taxon>Bacteroidota</taxon>
        <taxon>Flavobacteriia</taxon>
        <taxon>Flavobacteriales</taxon>
        <taxon>Flavobacteriaceae</taxon>
        <taxon>Salinimicrobium</taxon>
    </lineage>
</organism>
<evidence type="ECO:0000256" key="1">
    <source>
        <dbReference type="SAM" id="Phobius"/>
    </source>
</evidence>
<feature type="transmembrane region" description="Helical" evidence="1">
    <location>
        <begin position="52"/>
        <end position="73"/>
    </location>
</feature>
<dbReference type="InterPro" id="IPR058962">
    <property type="entry name" value="DUF8108_N"/>
</dbReference>
<gene>
    <name evidence="3" type="ORF">ACFSTG_00410</name>
</gene>
<comment type="caution">
    <text evidence="3">The sequence shown here is derived from an EMBL/GenBank/DDBJ whole genome shotgun (WGS) entry which is preliminary data.</text>
</comment>
<feature type="domain" description="DUF8108" evidence="2">
    <location>
        <begin position="20"/>
        <end position="70"/>
    </location>
</feature>
<keyword evidence="1" id="KW-0472">Membrane</keyword>
<evidence type="ECO:0000313" key="4">
    <source>
        <dbReference type="Proteomes" id="UP001597468"/>
    </source>
</evidence>
<evidence type="ECO:0000259" key="2">
    <source>
        <dbReference type="Pfam" id="PF26438"/>
    </source>
</evidence>
<protein>
    <recommendedName>
        <fullName evidence="2">DUF8108 domain-containing protein</fullName>
    </recommendedName>
</protein>
<reference evidence="4" key="1">
    <citation type="journal article" date="2019" name="Int. J. Syst. Evol. Microbiol.">
        <title>The Global Catalogue of Microorganisms (GCM) 10K type strain sequencing project: providing services to taxonomists for standard genome sequencing and annotation.</title>
        <authorList>
            <consortium name="The Broad Institute Genomics Platform"/>
            <consortium name="The Broad Institute Genome Sequencing Center for Infectious Disease"/>
            <person name="Wu L."/>
            <person name="Ma J."/>
        </authorList>
    </citation>
    <scope>NUCLEOTIDE SEQUENCE [LARGE SCALE GENOMIC DNA]</scope>
    <source>
        <strain evidence="4">KCTC 42585</strain>
    </source>
</reference>
<proteinExistence type="predicted"/>
<keyword evidence="1" id="KW-0812">Transmembrane</keyword>
<dbReference type="RefSeq" id="WP_380747355.1">
    <property type="nucleotide sequence ID" value="NZ_JBHULT010000003.1"/>
</dbReference>
<dbReference type="Proteomes" id="UP001597468">
    <property type="component" value="Unassembled WGS sequence"/>
</dbReference>
<sequence length="82" mass="9687">MDTNTIEQEKKQARDEAYKDVKMYIANDWNLKEETPGYFLLTRNNGSTSGHLLVAFFTLWWTFGVGNLIYYFAKNEKKKILK</sequence>